<proteinExistence type="predicted"/>
<evidence type="ECO:0000313" key="3">
    <source>
        <dbReference type="Proteomes" id="UP001157017"/>
    </source>
</evidence>
<evidence type="ECO:0000256" key="1">
    <source>
        <dbReference type="SAM" id="MobiDB-lite"/>
    </source>
</evidence>
<name>A0ABQ6JL09_9ACTN</name>
<reference evidence="3" key="1">
    <citation type="journal article" date="2019" name="Int. J. Syst. Evol. Microbiol.">
        <title>The Global Catalogue of Microorganisms (GCM) 10K type strain sequencing project: providing services to taxonomists for standard genome sequencing and annotation.</title>
        <authorList>
            <consortium name="The Broad Institute Genomics Platform"/>
            <consortium name="The Broad Institute Genome Sequencing Center for Infectious Disease"/>
            <person name="Wu L."/>
            <person name="Ma J."/>
        </authorList>
    </citation>
    <scope>NUCLEOTIDE SEQUENCE [LARGE SCALE GENOMIC DNA]</scope>
    <source>
        <strain evidence="3">NBRC 108730</strain>
    </source>
</reference>
<evidence type="ECO:0000313" key="2">
    <source>
        <dbReference type="EMBL" id="GMA87475.1"/>
    </source>
</evidence>
<gene>
    <name evidence="2" type="ORF">GCM10025868_27250</name>
</gene>
<dbReference type="Proteomes" id="UP001157017">
    <property type="component" value="Unassembled WGS sequence"/>
</dbReference>
<sequence length="154" mass="16798">MVRGAGQRVTFGVSRAQRRTPYPQGRPPSADGLGVTISTHAIELKSHYDGINDSSYVWSAAWAIPENESDEQWAIYVYRATDTDRLLEPLPAGGSYDAWVADGKVHVLASIRVGDAPADEVSRQFAGTEIVGEVQGLLFNDDPEWVDSVIEPPD</sequence>
<keyword evidence="3" id="KW-1185">Reference proteome</keyword>
<feature type="region of interest" description="Disordered" evidence="1">
    <location>
        <begin position="1"/>
        <end position="32"/>
    </location>
</feature>
<accession>A0ABQ6JL09</accession>
<dbReference type="EMBL" id="BSUZ01000001">
    <property type="protein sequence ID" value="GMA87475.1"/>
    <property type="molecule type" value="Genomic_DNA"/>
</dbReference>
<protein>
    <submittedName>
        <fullName evidence="2">Uncharacterized protein</fullName>
    </submittedName>
</protein>
<organism evidence="2 3">
    <name type="scientific">Angustibacter aerolatus</name>
    <dbReference type="NCBI Taxonomy" id="1162965"/>
    <lineage>
        <taxon>Bacteria</taxon>
        <taxon>Bacillati</taxon>
        <taxon>Actinomycetota</taxon>
        <taxon>Actinomycetes</taxon>
        <taxon>Kineosporiales</taxon>
        <taxon>Kineosporiaceae</taxon>
    </lineage>
</organism>
<comment type="caution">
    <text evidence="2">The sequence shown here is derived from an EMBL/GenBank/DDBJ whole genome shotgun (WGS) entry which is preliminary data.</text>
</comment>